<dbReference type="CDD" id="cd02440">
    <property type="entry name" value="AdoMet_MTases"/>
    <property type="match status" value="1"/>
</dbReference>
<dbReference type="AlphaFoldDB" id="A0A1I4EIW8"/>
<dbReference type="EMBL" id="FOTC01000002">
    <property type="protein sequence ID" value="SFL05153.1"/>
    <property type="molecule type" value="Genomic_DNA"/>
</dbReference>
<dbReference type="GO" id="GO:0032259">
    <property type="term" value="P:methylation"/>
    <property type="evidence" value="ECO:0007669"/>
    <property type="project" value="UniProtKB-KW"/>
</dbReference>
<feature type="region of interest" description="Disordered" evidence="1">
    <location>
        <begin position="250"/>
        <end position="276"/>
    </location>
</feature>
<dbReference type="InterPro" id="IPR006342">
    <property type="entry name" value="FkbM_mtfrase"/>
</dbReference>
<keyword evidence="4" id="KW-1185">Reference proteome</keyword>
<feature type="domain" description="Methyltransferase FkbM" evidence="2">
    <location>
        <begin position="80"/>
        <end position="246"/>
    </location>
</feature>
<dbReference type="InterPro" id="IPR052514">
    <property type="entry name" value="SAM-dependent_MTase"/>
</dbReference>
<gene>
    <name evidence="3" type="ORF">SAMN04487950_2183</name>
</gene>
<proteinExistence type="predicted"/>
<protein>
    <submittedName>
        <fullName evidence="3">Methyltransferase, FkbM family</fullName>
    </submittedName>
</protein>
<evidence type="ECO:0000313" key="4">
    <source>
        <dbReference type="Proteomes" id="UP000199607"/>
    </source>
</evidence>
<dbReference type="InterPro" id="IPR029063">
    <property type="entry name" value="SAM-dependent_MTases_sf"/>
</dbReference>
<keyword evidence="3" id="KW-0489">Methyltransferase</keyword>
<accession>A0A1I4EIW8</accession>
<dbReference type="SUPFAM" id="SSF53335">
    <property type="entry name" value="S-adenosyl-L-methionine-dependent methyltransferases"/>
    <property type="match status" value="1"/>
</dbReference>
<dbReference type="PANTHER" id="PTHR34203">
    <property type="entry name" value="METHYLTRANSFERASE, FKBM FAMILY PROTEIN"/>
    <property type="match status" value="1"/>
</dbReference>
<dbReference type="PANTHER" id="PTHR34203:SF15">
    <property type="entry name" value="SLL1173 PROTEIN"/>
    <property type="match status" value="1"/>
</dbReference>
<reference evidence="4" key="1">
    <citation type="submission" date="2016-10" db="EMBL/GenBank/DDBJ databases">
        <authorList>
            <person name="Varghese N."/>
            <person name="Submissions S."/>
        </authorList>
    </citation>
    <scope>NUCLEOTIDE SEQUENCE [LARGE SCALE GENOMIC DNA]</scope>
    <source>
        <strain evidence="4">CGMCC 1.7738</strain>
    </source>
</reference>
<sequence length="276" mass="30734">MSVPRRLHQLARLGFRTGRFLVFATYYSAIAVNHRHELYAPTKRVGDATFRSYELVNKHGRDVLLRQLLARCGPGDVVVDVGANTGVYSLAVAAAEPTARVVAFEANPAVCAQLRTNVRRNEFETRVDVRAVGLGDDTGTRRFYRSTYDELGSFAAANASAWEARVRDTVEVPIARLDDLVAAGDVAPPNHLKVDVEGFGYDVLRGAEETLRRHRPVVYFEPHAVDDEERDTDAVAGFLRSLDYRIRTRDGRESAWVCEPESREPDGSTEPTRSNS</sequence>
<dbReference type="STRING" id="553466.SAMN04487950_2183"/>
<dbReference type="Gene3D" id="3.40.50.150">
    <property type="entry name" value="Vaccinia Virus protein VP39"/>
    <property type="match status" value="1"/>
</dbReference>
<keyword evidence="3" id="KW-0808">Transferase</keyword>
<evidence type="ECO:0000313" key="3">
    <source>
        <dbReference type="EMBL" id="SFL05153.1"/>
    </source>
</evidence>
<dbReference type="NCBIfam" id="TIGR01444">
    <property type="entry name" value="fkbM_fam"/>
    <property type="match status" value="1"/>
</dbReference>
<evidence type="ECO:0000256" key="1">
    <source>
        <dbReference type="SAM" id="MobiDB-lite"/>
    </source>
</evidence>
<organism evidence="3 4">
    <name type="scientific">Halogranum rubrum</name>
    <dbReference type="NCBI Taxonomy" id="553466"/>
    <lineage>
        <taxon>Archaea</taxon>
        <taxon>Methanobacteriati</taxon>
        <taxon>Methanobacteriota</taxon>
        <taxon>Stenosarchaea group</taxon>
        <taxon>Halobacteria</taxon>
        <taxon>Halobacteriales</taxon>
        <taxon>Haloferacaceae</taxon>
    </lineage>
</organism>
<dbReference type="Pfam" id="PF05050">
    <property type="entry name" value="Methyltransf_21"/>
    <property type="match status" value="1"/>
</dbReference>
<name>A0A1I4EIW8_9EURY</name>
<dbReference type="RefSeq" id="WP_089869255.1">
    <property type="nucleotide sequence ID" value="NZ_FOTC01000002.1"/>
</dbReference>
<dbReference type="Proteomes" id="UP000199607">
    <property type="component" value="Unassembled WGS sequence"/>
</dbReference>
<dbReference type="GO" id="GO:0008168">
    <property type="term" value="F:methyltransferase activity"/>
    <property type="evidence" value="ECO:0007669"/>
    <property type="project" value="UniProtKB-KW"/>
</dbReference>
<evidence type="ECO:0000259" key="2">
    <source>
        <dbReference type="Pfam" id="PF05050"/>
    </source>
</evidence>